<evidence type="ECO:0008006" key="3">
    <source>
        <dbReference type="Google" id="ProtNLM"/>
    </source>
</evidence>
<accession>A0A172YCM6</accession>
<gene>
    <name evidence="1" type="ORF">A5892_05505</name>
</gene>
<dbReference type="STRING" id="376489.A5892_05505"/>
<evidence type="ECO:0000313" key="1">
    <source>
        <dbReference type="EMBL" id="ANF56988.1"/>
    </source>
</evidence>
<organism evidence="1 2">
    <name type="scientific">Halotalea alkalilenta</name>
    <dbReference type="NCBI Taxonomy" id="376489"/>
    <lineage>
        <taxon>Bacteria</taxon>
        <taxon>Pseudomonadati</taxon>
        <taxon>Pseudomonadota</taxon>
        <taxon>Gammaproteobacteria</taxon>
        <taxon>Oceanospirillales</taxon>
        <taxon>Halomonadaceae</taxon>
        <taxon>Halotalea</taxon>
    </lineage>
</organism>
<dbReference type="KEGG" id="haa:A5892_05505"/>
<dbReference type="Proteomes" id="UP000077875">
    <property type="component" value="Chromosome"/>
</dbReference>
<keyword evidence="2" id="KW-1185">Reference proteome</keyword>
<dbReference type="EMBL" id="CP015243">
    <property type="protein sequence ID" value="ANF56988.1"/>
    <property type="molecule type" value="Genomic_DNA"/>
</dbReference>
<name>A0A172YCM6_9GAMM</name>
<dbReference type="AlphaFoldDB" id="A0A172YCM6"/>
<proteinExistence type="predicted"/>
<protein>
    <recommendedName>
        <fullName evidence="3">Fimbrial assembly protein</fullName>
    </recommendedName>
</protein>
<evidence type="ECO:0000313" key="2">
    <source>
        <dbReference type="Proteomes" id="UP000077875"/>
    </source>
</evidence>
<reference evidence="1 2" key="1">
    <citation type="submission" date="2016-04" db="EMBL/GenBank/DDBJ databases">
        <title>Complete Genome Sequence of Halotalea alkalilenta IHB B 13600.</title>
        <authorList>
            <person name="Swarnkar M.K."/>
            <person name="Sharma A."/>
            <person name="Kaushal K."/>
            <person name="Soni R."/>
            <person name="Rana S."/>
            <person name="Singh A.K."/>
            <person name="Gulati A."/>
        </authorList>
    </citation>
    <scope>NUCLEOTIDE SEQUENCE [LARGE SCALE GENOMIC DNA]</scope>
    <source>
        <strain evidence="1 2">IHB B 13600</strain>
    </source>
</reference>
<sequence>MAGVLALSLGATLAGWLSLQRERWESRVEALALERIELTATLAELTAIERQRAMLAQRHRSLEQWLAVRDTWVELWAALSGLGTERLRLERIERRGRMLRLEAQGSLAAANLALARLGGLSQVASARLIEHRPGPEGGWCQLELELPGLVGEPVEDAPRTQGVAG</sequence>